<dbReference type="PANTHER" id="PTHR34940:SF4">
    <property type="entry name" value="OS02G0581100 PROTEIN"/>
    <property type="match status" value="1"/>
</dbReference>
<reference evidence="2 3" key="1">
    <citation type="journal article" date="2019" name="Genome Biol. Evol.">
        <title>Insights into the evolution of the New World diploid cottons (Gossypium, subgenus Houzingenia) based on genome sequencing.</title>
        <authorList>
            <person name="Grover C.E."/>
            <person name="Arick M.A. 2nd"/>
            <person name="Thrash A."/>
            <person name="Conover J.L."/>
            <person name="Sanders W.S."/>
            <person name="Peterson D.G."/>
            <person name="Frelichowski J.E."/>
            <person name="Scheffler J.A."/>
            <person name="Scheffler B.E."/>
            <person name="Wendel J.F."/>
        </authorList>
    </citation>
    <scope>NUCLEOTIDE SEQUENCE [LARGE SCALE GENOMIC DNA]</scope>
    <source>
        <strain evidence="2">27</strain>
        <tissue evidence="2">Leaf</tissue>
    </source>
</reference>
<dbReference type="AlphaFoldDB" id="A0A7J8RNX0"/>
<dbReference type="EMBL" id="JABFAC010000006">
    <property type="protein sequence ID" value="MBA0615514.1"/>
    <property type="molecule type" value="Genomic_DNA"/>
</dbReference>
<proteinExistence type="predicted"/>
<keyword evidence="3" id="KW-1185">Reference proteome</keyword>
<dbReference type="Proteomes" id="UP000593561">
    <property type="component" value="Unassembled WGS sequence"/>
</dbReference>
<accession>A0A7J8RNX0</accession>
<evidence type="ECO:0000256" key="1">
    <source>
        <dbReference type="SAM" id="MobiDB-lite"/>
    </source>
</evidence>
<protein>
    <recommendedName>
        <fullName evidence="4">Photosystem II 5 kDa protein, chloroplastic</fullName>
    </recommendedName>
</protein>
<dbReference type="InterPro" id="IPR040296">
    <property type="entry name" value="PSBT"/>
</dbReference>
<evidence type="ECO:0008006" key="4">
    <source>
        <dbReference type="Google" id="ProtNLM"/>
    </source>
</evidence>
<gene>
    <name evidence="2" type="ORF">Godav_015640</name>
</gene>
<dbReference type="PANTHER" id="PTHR34940">
    <property type="entry name" value="PHOTOSYSTEM II 5 KDA PROTEIN, CHLOROPLASTIC"/>
    <property type="match status" value="1"/>
</dbReference>
<feature type="region of interest" description="Disordered" evidence="1">
    <location>
        <begin position="1"/>
        <end position="22"/>
    </location>
</feature>
<name>A0A7J8RNX0_GOSDV</name>
<comment type="caution">
    <text evidence="2">The sequence shown here is derived from an EMBL/GenBank/DDBJ whole genome shotgun (WGS) entry which is preliminary data.</text>
</comment>
<sequence length="147" mass="15457">MASMSMTASLLPSSSSSLTRLPSRAARRGAIVAKATSADQGDKASLEIMKQEGSNGRRELIFAAAAAAACSVANVAMGEEEPKRGTAEAKKKYAPVCVTMPTARICVRRSHLSLDNGFFQRVPSKGLSWWVVKGSITIGRGVLSKSA</sequence>
<organism evidence="2 3">
    <name type="scientific">Gossypium davidsonii</name>
    <name type="common">Davidson's cotton</name>
    <name type="synonym">Gossypium klotzschianum subsp. davidsonii</name>
    <dbReference type="NCBI Taxonomy" id="34287"/>
    <lineage>
        <taxon>Eukaryota</taxon>
        <taxon>Viridiplantae</taxon>
        <taxon>Streptophyta</taxon>
        <taxon>Embryophyta</taxon>
        <taxon>Tracheophyta</taxon>
        <taxon>Spermatophyta</taxon>
        <taxon>Magnoliopsida</taxon>
        <taxon>eudicotyledons</taxon>
        <taxon>Gunneridae</taxon>
        <taxon>Pentapetalae</taxon>
        <taxon>rosids</taxon>
        <taxon>malvids</taxon>
        <taxon>Malvales</taxon>
        <taxon>Malvaceae</taxon>
        <taxon>Malvoideae</taxon>
        <taxon>Gossypium</taxon>
    </lineage>
</organism>
<evidence type="ECO:0000313" key="3">
    <source>
        <dbReference type="Proteomes" id="UP000593561"/>
    </source>
</evidence>
<evidence type="ECO:0000313" key="2">
    <source>
        <dbReference type="EMBL" id="MBA0615514.1"/>
    </source>
</evidence>